<dbReference type="RefSeq" id="XP_018851461.2">
    <property type="nucleotide sequence ID" value="XM_018995916.2"/>
</dbReference>
<sequence length="278" mass="31441">MEQTSESSHNTDVWQHIWKLQVPNALKIFLWRAAKDILPQSIDEAPFSVILEQLFSTLPKEEHQVLAFTFKQLWLRRNKWIFETRFSSPQQVLNLVSTSILDLLMARCPQRQKSNQVQPPLQWSKPPLDSFKVNWDAAIDKTHCRVGIGVVVKDCKGLVTATLRSSRASFPNPLPGEALAALRAVQFCIELGLTNIILEGDSMIVVKAINGREDSWNSSSLICQDIKLLLEQVSPWSVKHVPRQVNVVAHTLAKSSLDLSDESIHVEDYPHCIHNLLG</sequence>
<dbReference type="InterPro" id="IPR036397">
    <property type="entry name" value="RNaseH_sf"/>
</dbReference>
<dbReference type="Gene3D" id="3.30.420.10">
    <property type="entry name" value="Ribonuclease H-like superfamily/Ribonuclease H"/>
    <property type="match status" value="1"/>
</dbReference>
<dbReference type="InterPro" id="IPR012337">
    <property type="entry name" value="RNaseH-like_sf"/>
</dbReference>
<accession>A0A2I4H5N7</accession>
<keyword evidence="1" id="KW-1185">Reference proteome</keyword>
<dbReference type="InterPro" id="IPR002156">
    <property type="entry name" value="RNaseH_domain"/>
</dbReference>
<dbReference type="Proteomes" id="UP000235220">
    <property type="component" value="Chromosome 13"/>
</dbReference>
<dbReference type="Gramene" id="Jr13_18010_p1">
    <property type="protein sequence ID" value="cds.Jr13_18010_p1"/>
    <property type="gene ID" value="Jr13_18010"/>
</dbReference>
<dbReference type="STRING" id="51240.A0A2I4H5N7"/>
<dbReference type="Pfam" id="PF13456">
    <property type="entry name" value="RVT_3"/>
    <property type="match status" value="1"/>
</dbReference>
<protein>
    <submittedName>
        <fullName evidence="2">Uncharacterized protein LOC109013722</fullName>
    </submittedName>
</protein>
<proteinExistence type="predicted"/>
<evidence type="ECO:0000313" key="2">
    <source>
        <dbReference type="RefSeq" id="XP_018851461.2"/>
    </source>
</evidence>
<reference evidence="2" key="1">
    <citation type="submission" date="2025-08" db="UniProtKB">
        <authorList>
            <consortium name="RefSeq"/>
        </authorList>
    </citation>
    <scope>IDENTIFICATION</scope>
    <source>
        <tissue evidence="2">Leaves</tissue>
    </source>
</reference>
<dbReference type="PANTHER" id="PTHR47074">
    <property type="entry name" value="BNAC02G40300D PROTEIN"/>
    <property type="match status" value="1"/>
</dbReference>
<evidence type="ECO:0000313" key="1">
    <source>
        <dbReference type="Proteomes" id="UP000235220"/>
    </source>
</evidence>
<dbReference type="InterPro" id="IPR052929">
    <property type="entry name" value="RNase_H-like_EbsB-rel"/>
</dbReference>
<gene>
    <name evidence="2" type="primary">LOC109013722</name>
</gene>
<organism evidence="1 2">
    <name type="scientific">Juglans regia</name>
    <name type="common">English walnut</name>
    <dbReference type="NCBI Taxonomy" id="51240"/>
    <lineage>
        <taxon>Eukaryota</taxon>
        <taxon>Viridiplantae</taxon>
        <taxon>Streptophyta</taxon>
        <taxon>Embryophyta</taxon>
        <taxon>Tracheophyta</taxon>
        <taxon>Spermatophyta</taxon>
        <taxon>Magnoliopsida</taxon>
        <taxon>eudicotyledons</taxon>
        <taxon>Gunneridae</taxon>
        <taxon>Pentapetalae</taxon>
        <taxon>rosids</taxon>
        <taxon>fabids</taxon>
        <taxon>Fagales</taxon>
        <taxon>Juglandaceae</taxon>
        <taxon>Juglans</taxon>
    </lineage>
</organism>
<dbReference type="CDD" id="cd06222">
    <property type="entry name" value="RNase_H_like"/>
    <property type="match status" value="1"/>
</dbReference>
<dbReference type="AlphaFoldDB" id="A0A2I4H5N7"/>
<dbReference type="GeneID" id="109013722"/>
<dbReference type="GO" id="GO:0003676">
    <property type="term" value="F:nucleic acid binding"/>
    <property type="evidence" value="ECO:0007669"/>
    <property type="project" value="InterPro"/>
</dbReference>
<dbReference type="KEGG" id="jre:109013722"/>
<dbReference type="InterPro" id="IPR044730">
    <property type="entry name" value="RNase_H-like_dom_plant"/>
</dbReference>
<dbReference type="PANTHER" id="PTHR47074:SF48">
    <property type="entry name" value="POLYNUCLEOTIDYL TRANSFERASE, RIBONUCLEASE H-LIKE SUPERFAMILY PROTEIN"/>
    <property type="match status" value="1"/>
</dbReference>
<dbReference type="OrthoDB" id="1749417at2759"/>
<name>A0A2I4H5N7_JUGRE</name>
<dbReference type="GO" id="GO:0004523">
    <property type="term" value="F:RNA-DNA hybrid ribonuclease activity"/>
    <property type="evidence" value="ECO:0007669"/>
    <property type="project" value="InterPro"/>
</dbReference>
<dbReference type="SUPFAM" id="SSF53098">
    <property type="entry name" value="Ribonuclease H-like"/>
    <property type="match status" value="1"/>
</dbReference>